<organism evidence="1">
    <name type="scientific">freshwater metagenome</name>
    <dbReference type="NCBI Taxonomy" id="449393"/>
    <lineage>
        <taxon>unclassified sequences</taxon>
        <taxon>metagenomes</taxon>
        <taxon>ecological metagenomes</taxon>
    </lineage>
</organism>
<protein>
    <submittedName>
        <fullName evidence="1">Unannotated protein</fullName>
    </submittedName>
</protein>
<proteinExistence type="predicted"/>
<gene>
    <name evidence="1" type="ORF">UFOPK2214_01078</name>
</gene>
<name>A0A6J6L9Y0_9ZZZZ</name>
<dbReference type="EMBL" id="CAEZWJ010000036">
    <property type="protein sequence ID" value="CAB4658551.1"/>
    <property type="molecule type" value="Genomic_DNA"/>
</dbReference>
<sequence>MSSIGHRLFAGQGFLAWALEAGNDIVALAVMGAIIAAF</sequence>
<accession>A0A6J6L9Y0</accession>
<dbReference type="AlphaFoldDB" id="A0A6J6L9Y0"/>
<reference evidence="1" key="1">
    <citation type="submission" date="2020-05" db="EMBL/GenBank/DDBJ databases">
        <authorList>
            <person name="Chiriac C."/>
            <person name="Salcher M."/>
            <person name="Ghai R."/>
            <person name="Kavagutti S V."/>
        </authorList>
    </citation>
    <scope>NUCLEOTIDE SEQUENCE</scope>
</reference>
<evidence type="ECO:0000313" key="1">
    <source>
        <dbReference type="EMBL" id="CAB4658551.1"/>
    </source>
</evidence>